<proteinExistence type="predicted"/>
<organism evidence="1 2">
    <name type="scientific">Pleurodeles waltl</name>
    <name type="common">Iberian ribbed newt</name>
    <dbReference type="NCBI Taxonomy" id="8319"/>
    <lineage>
        <taxon>Eukaryota</taxon>
        <taxon>Metazoa</taxon>
        <taxon>Chordata</taxon>
        <taxon>Craniata</taxon>
        <taxon>Vertebrata</taxon>
        <taxon>Euteleostomi</taxon>
        <taxon>Amphibia</taxon>
        <taxon>Batrachia</taxon>
        <taxon>Caudata</taxon>
        <taxon>Salamandroidea</taxon>
        <taxon>Salamandridae</taxon>
        <taxon>Pleurodelinae</taxon>
        <taxon>Pleurodeles</taxon>
    </lineage>
</organism>
<gene>
    <name evidence="1" type="ORF">NDU88_000487</name>
</gene>
<sequence length="146" mass="16644">MLASLLWKAYHQNVIHFLRLPFWDIVEGNCITLKEIKAYYENVHTHRTIANPSHIEDYPNGIALVWIECGTETRQEPIAVQEIINVIERMLEKKAPGFDRLTAEFKAIVTTCPADLFEAALEMVTTPPTREAAVTVILKPEKDEQA</sequence>
<accession>A0AAV7NC10</accession>
<keyword evidence="2" id="KW-1185">Reference proteome</keyword>
<reference evidence="1" key="1">
    <citation type="journal article" date="2022" name="bioRxiv">
        <title>Sequencing and chromosome-scale assembly of the giantPleurodeles waltlgenome.</title>
        <authorList>
            <person name="Brown T."/>
            <person name="Elewa A."/>
            <person name="Iarovenko S."/>
            <person name="Subramanian E."/>
            <person name="Araus A.J."/>
            <person name="Petzold A."/>
            <person name="Susuki M."/>
            <person name="Suzuki K.-i.T."/>
            <person name="Hayashi T."/>
            <person name="Toyoda A."/>
            <person name="Oliveira C."/>
            <person name="Osipova E."/>
            <person name="Leigh N.D."/>
            <person name="Simon A."/>
            <person name="Yun M.H."/>
        </authorList>
    </citation>
    <scope>NUCLEOTIDE SEQUENCE</scope>
    <source>
        <strain evidence="1">20211129_DDA</strain>
        <tissue evidence="1">Liver</tissue>
    </source>
</reference>
<dbReference type="AlphaFoldDB" id="A0AAV7NC10"/>
<name>A0AAV7NC10_PLEWA</name>
<evidence type="ECO:0000313" key="1">
    <source>
        <dbReference type="EMBL" id="KAJ1112219.1"/>
    </source>
</evidence>
<protein>
    <submittedName>
        <fullName evidence="1">Uncharacterized protein</fullName>
    </submittedName>
</protein>
<dbReference type="Proteomes" id="UP001066276">
    <property type="component" value="Chromosome 8"/>
</dbReference>
<dbReference type="EMBL" id="JANPWB010000012">
    <property type="protein sequence ID" value="KAJ1112219.1"/>
    <property type="molecule type" value="Genomic_DNA"/>
</dbReference>
<evidence type="ECO:0000313" key="2">
    <source>
        <dbReference type="Proteomes" id="UP001066276"/>
    </source>
</evidence>
<comment type="caution">
    <text evidence="1">The sequence shown here is derived from an EMBL/GenBank/DDBJ whole genome shotgun (WGS) entry which is preliminary data.</text>
</comment>